<accession>A0ABN8Y5F6</accession>
<feature type="region of interest" description="Disordered" evidence="1">
    <location>
        <begin position="35"/>
        <end position="55"/>
    </location>
</feature>
<protein>
    <submittedName>
        <fullName evidence="2">Uncharacterized protein</fullName>
    </submittedName>
</protein>
<name>A0ABN8Y5F6_RANTA</name>
<reference evidence="2" key="1">
    <citation type="submission" date="2023-04" db="EMBL/GenBank/DDBJ databases">
        <authorList>
            <consortium name="ELIXIR-Norway"/>
        </authorList>
    </citation>
    <scope>NUCLEOTIDE SEQUENCE [LARGE SCALE GENOMIC DNA]</scope>
</reference>
<evidence type="ECO:0000256" key="1">
    <source>
        <dbReference type="SAM" id="MobiDB-lite"/>
    </source>
</evidence>
<evidence type="ECO:0000313" key="3">
    <source>
        <dbReference type="Proteomes" id="UP001176941"/>
    </source>
</evidence>
<feature type="region of interest" description="Disordered" evidence="1">
    <location>
        <begin position="85"/>
        <end position="144"/>
    </location>
</feature>
<organism evidence="2 3">
    <name type="scientific">Rangifer tarandus platyrhynchus</name>
    <name type="common">Svalbard reindeer</name>
    <dbReference type="NCBI Taxonomy" id="3082113"/>
    <lineage>
        <taxon>Eukaryota</taxon>
        <taxon>Metazoa</taxon>
        <taxon>Chordata</taxon>
        <taxon>Craniata</taxon>
        <taxon>Vertebrata</taxon>
        <taxon>Euteleostomi</taxon>
        <taxon>Mammalia</taxon>
        <taxon>Eutheria</taxon>
        <taxon>Laurasiatheria</taxon>
        <taxon>Artiodactyla</taxon>
        <taxon>Ruminantia</taxon>
        <taxon>Pecora</taxon>
        <taxon>Cervidae</taxon>
        <taxon>Odocoileinae</taxon>
        <taxon>Rangifer</taxon>
    </lineage>
</organism>
<dbReference type="EMBL" id="OX459951">
    <property type="protein sequence ID" value="CAI9156733.1"/>
    <property type="molecule type" value="Genomic_DNA"/>
</dbReference>
<dbReference type="Proteomes" id="UP001176941">
    <property type="component" value="Chromosome 15"/>
</dbReference>
<proteinExistence type="predicted"/>
<sequence>MGSRRLSPPTQSAPSGNLAQVSYRYCGSSFDHQEPRTECGGLNSKPFPAAGPEGGQWEAMRALGCPLPSVLVPSARTPAWPRLAQWSRPAEDSGGCRQPGPLRSYSIRGHGAEGKDRLDPRSSRCSSGWFATHSEAQVPHQRNP</sequence>
<keyword evidence="3" id="KW-1185">Reference proteome</keyword>
<evidence type="ECO:0000313" key="2">
    <source>
        <dbReference type="EMBL" id="CAI9156733.1"/>
    </source>
</evidence>
<gene>
    <name evidence="2" type="ORF">MRATA1EN1_LOCUS5695</name>
</gene>
<feature type="compositionally biased region" description="Basic and acidic residues" evidence="1">
    <location>
        <begin position="110"/>
        <end position="122"/>
    </location>
</feature>